<proteinExistence type="predicted"/>
<dbReference type="PANTHER" id="PTHR30590:SF2">
    <property type="entry name" value="INNER MEMBRANE PROTEIN"/>
    <property type="match status" value="1"/>
</dbReference>
<keyword evidence="1" id="KW-1133">Transmembrane helix</keyword>
<feature type="transmembrane region" description="Helical" evidence="1">
    <location>
        <begin position="241"/>
        <end position="262"/>
    </location>
</feature>
<evidence type="ECO:0000313" key="4">
    <source>
        <dbReference type="Proteomes" id="UP000291469"/>
    </source>
</evidence>
<dbReference type="KEGG" id="erz:ER308_16140"/>
<feature type="transmembrane region" description="Helical" evidence="1">
    <location>
        <begin position="339"/>
        <end position="360"/>
    </location>
</feature>
<evidence type="ECO:0000259" key="2">
    <source>
        <dbReference type="Pfam" id="PF04235"/>
    </source>
</evidence>
<sequence length="394" mass="41271">MAAIDVARGVAILGIFAVNILLFAGVGAYLAPETLVDQVARGVVGAFFETKFVTQFALLFGLGLALQRSRGYAVLLRRLVVLAVIGGLHATLIWSGDILLFYAVLGLLLIPFLDRAPRTLVTWATVLISASAVVFLIAGGLFMVGEEVAGQDPEVAAELEAAEAEVAELAAEAEAAYTSRNYAEILAFRVGTELPLFAASHLSLVPMTLAMAQLGIAAVNGGVVAHLAHHGHLLRRWTRRGLAIGLPVNLLAGALVATDPAISTASGIAAFALMTAGAPFLALGYASIAARVGLARPGSGPVRAMEAVGRTALSSYLLQSLVATGVFYGFALYAQLPLVAALGFVPVMWAVNLAAATWWVRRFRFGPVEALWRAGTYGRWPSPMRVDAGADPGR</sequence>
<dbReference type="InterPro" id="IPR052529">
    <property type="entry name" value="Bact_Transport_Assoc"/>
</dbReference>
<dbReference type="InterPro" id="IPR007349">
    <property type="entry name" value="DUF418"/>
</dbReference>
<dbReference type="AlphaFoldDB" id="A0A411YIH8"/>
<feature type="transmembrane region" description="Helical" evidence="1">
    <location>
        <begin position="120"/>
        <end position="144"/>
    </location>
</feature>
<protein>
    <submittedName>
        <fullName evidence="3">DUF418 domain-containing protein</fullName>
    </submittedName>
</protein>
<dbReference type="RefSeq" id="WP_131155944.1">
    <property type="nucleotide sequence ID" value="NZ_CP036402.1"/>
</dbReference>
<reference evidence="3 4" key="1">
    <citation type="submission" date="2019-01" db="EMBL/GenBank/DDBJ databases">
        <title>Egibacter rhizosphaerae EGI 80759T.</title>
        <authorList>
            <person name="Chen D.-D."/>
            <person name="Tian Y."/>
            <person name="Jiao J.-Y."/>
            <person name="Zhang X.-T."/>
            <person name="Zhang Y.-G."/>
            <person name="Zhang Y."/>
            <person name="Xiao M."/>
            <person name="Shu W.-S."/>
            <person name="Li W.-J."/>
        </authorList>
    </citation>
    <scope>NUCLEOTIDE SEQUENCE [LARGE SCALE GENOMIC DNA]</scope>
    <source>
        <strain evidence="3 4">EGI 80759</strain>
    </source>
</reference>
<dbReference type="EMBL" id="CP036402">
    <property type="protein sequence ID" value="QBI20951.1"/>
    <property type="molecule type" value="Genomic_DNA"/>
</dbReference>
<name>A0A411YIH8_9ACTN</name>
<feature type="domain" description="DUF418" evidence="2">
    <location>
        <begin position="222"/>
        <end position="378"/>
    </location>
</feature>
<keyword evidence="4" id="KW-1185">Reference proteome</keyword>
<evidence type="ECO:0000256" key="1">
    <source>
        <dbReference type="SAM" id="Phobius"/>
    </source>
</evidence>
<gene>
    <name evidence="3" type="ORF">ER308_16140</name>
</gene>
<evidence type="ECO:0000313" key="3">
    <source>
        <dbReference type="EMBL" id="QBI20951.1"/>
    </source>
</evidence>
<dbReference type="Proteomes" id="UP000291469">
    <property type="component" value="Chromosome"/>
</dbReference>
<organism evidence="3 4">
    <name type="scientific">Egibacter rhizosphaerae</name>
    <dbReference type="NCBI Taxonomy" id="1670831"/>
    <lineage>
        <taxon>Bacteria</taxon>
        <taxon>Bacillati</taxon>
        <taxon>Actinomycetota</taxon>
        <taxon>Nitriliruptoria</taxon>
        <taxon>Egibacterales</taxon>
        <taxon>Egibacteraceae</taxon>
        <taxon>Egibacter</taxon>
    </lineage>
</organism>
<dbReference type="OrthoDB" id="9807744at2"/>
<dbReference type="PANTHER" id="PTHR30590">
    <property type="entry name" value="INNER MEMBRANE PROTEIN"/>
    <property type="match status" value="1"/>
</dbReference>
<feature type="transmembrane region" description="Helical" evidence="1">
    <location>
        <begin position="12"/>
        <end position="31"/>
    </location>
</feature>
<feature type="transmembrane region" description="Helical" evidence="1">
    <location>
        <begin position="268"/>
        <end position="292"/>
    </location>
</feature>
<feature type="transmembrane region" description="Helical" evidence="1">
    <location>
        <begin position="43"/>
        <end position="66"/>
    </location>
</feature>
<feature type="transmembrane region" description="Helical" evidence="1">
    <location>
        <begin position="313"/>
        <end position="333"/>
    </location>
</feature>
<keyword evidence="1" id="KW-0472">Membrane</keyword>
<feature type="transmembrane region" description="Helical" evidence="1">
    <location>
        <begin position="75"/>
        <end position="92"/>
    </location>
</feature>
<accession>A0A411YIH8</accession>
<keyword evidence="1" id="KW-0812">Transmembrane</keyword>
<dbReference type="Pfam" id="PF04235">
    <property type="entry name" value="DUF418"/>
    <property type="match status" value="1"/>
</dbReference>